<dbReference type="AlphaFoldDB" id="A0A842HK19"/>
<dbReference type="GO" id="GO:0003676">
    <property type="term" value="F:nucleic acid binding"/>
    <property type="evidence" value="ECO:0007669"/>
    <property type="project" value="InterPro"/>
</dbReference>
<dbReference type="Proteomes" id="UP000545386">
    <property type="component" value="Unassembled WGS sequence"/>
</dbReference>
<dbReference type="SUPFAM" id="SSF53098">
    <property type="entry name" value="Ribonuclease H-like"/>
    <property type="match status" value="1"/>
</dbReference>
<keyword evidence="2" id="KW-1185">Reference proteome</keyword>
<dbReference type="EMBL" id="JACJUU010000001">
    <property type="protein sequence ID" value="MBC2768573.1"/>
    <property type="molecule type" value="Genomic_DNA"/>
</dbReference>
<gene>
    <name evidence="1" type="ORF">GTU67_01420</name>
</gene>
<accession>A0A842HK19</accession>
<dbReference type="InterPro" id="IPR036397">
    <property type="entry name" value="RNaseH_sf"/>
</dbReference>
<organism evidence="1 2">
    <name type="scientific">Pusillimonas minor</name>
    <dbReference type="NCBI Taxonomy" id="2697024"/>
    <lineage>
        <taxon>Bacteria</taxon>
        <taxon>Pseudomonadati</taxon>
        <taxon>Pseudomonadota</taxon>
        <taxon>Betaproteobacteria</taxon>
        <taxon>Burkholderiales</taxon>
        <taxon>Alcaligenaceae</taxon>
        <taxon>Pusillimonas</taxon>
    </lineage>
</organism>
<proteinExistence type="predicted"/>
<reference evidence="1 2" key="1">
    <citation type="submission" date="2020-08" db="EMBL/GenBank/DDBJ databases">
        <title>Paraeoetvoesia sp. YC-7-48 draft genome sequence.</title>
        <authorList>
            <person name="Yao L."/>
        </authorList>
    </citation>
    <scope>NUCLEOTIDE SEQUENCE [LARGE SCALE GENOMIC DNA]</scope>
    <source>
        <strain evidence="2">YC-7-48</strain>
    </source>
</reference>
<dbReference type="Gene3D" id="3.30.420.10">
    <property type="entry name" value="Ribonuclease H-like superfamily/Ribonuclease H"/>
    <property type="match status" value="1"/>
</dbReference>
<sequence length="152" mass="16847">MVILALDLGTKTGYAIRNRDGKTIHGTEAFTPRKSWTPGQRWQRFRSWLSTAIVQHQVNHIAYEDVKRHVGTDAAHVYGAFLALVEMLADSHSLTLQPVGVGTVKKHWTGKGNAKKEDMIAEAKRRGFRPDGDNSADALAILDWAVTQEAKA</sequence>
<evidence type="ECO:0000313" key="1">
    <source>
        <dbReference type="EMBL" id="MBC2768573.1"/>
    </source>
</evidence>
<protein>
    <submittedName>
        <fullName evidence="1">Uncharacterized protein</fullName>
    </submittedName>
</protein>
<comment type="caution">
    <text evidence="1">The sequence shown here is derived from an EMBL/GenBank/DDBJ whole genome shotgun (WGS) entry which is preliminary data.</text>
</comment>
<dbReference type="InterPro" id="IPR012337">
    <property type="entry name" value="RNaseH-like_sf"/>
</dbReference>
<name>A0A842HK19_9BURK</name>
<evidence type="ECO:0000313" key="2">
    <source>
        <dbReference type="Proteomes" id="UP000545386"/>
    </source>
</evidence>